<gene>
    <name evidence="1" type="ORF">M9458_005818</name>
</gene>
<evidence type="ECO:0000313" key="2">
    <source>
        <dbReference type="Proteomes" id="UP001529510"/>
    </source>
</evidence>
<dbReference type="AlphaFoldDB" id="A0ABD0RFZ1"/>
<feature type="non-terminal residue" evidence="1">
    <location>
        <position position="52"/>
    </location>
</feature>
<comment type="caution">
    <text evidence="1">The sequence shown here is derived from an EMBL/GenBank/DDBJ whole genome shotgun (WGS) entry which is preliminary data.</text>
</comment>
<sequence>NVRPLNKREYILDVATEAEHFDSNYSLWFRRVIWTQPLKFDNELGVTMHYNQ</sequence>
<dbReference type="PANTHER" id="PTHR22692">
    <property type="entry name" value="MYOSIN VII, XV"/>
    <property type="match status" value="1"/>
</dbReference>
<accession>A0ABD0RFZ1</accession>
<dbReference type="InterPro" id="IPR051567">
    <property type="entry name" value="Unconventional_Myosin_ATPase"/>
</dbReference>
<reference evidence="1 2" key="1">
    <citation type="submission" date="2024-05" db="EMBL/GenBank/DDBJ databases">
        <title>Genome sequencing and assembly of Indian major carp, Cirrhinus mrigala (Hamilton, 1822).</title>
        <authorList>
            <person name="Mohindra V."/>
            <person name="Chowdhury L.M."/>
            <person name="Lal K."/>
            <person name="Jena J.K."/>
        </authorList>
    </citation>
    <scope>NUCLEOTIDE SEQUENCE [LARGE SCALE GENOMIC DNA]</scope>
    <source>
        <strain evidence="1">CM1030</strain>
        <tissue evidence="1">Blood</tissue>
    </source>
</reference>
<dbReference type="Proteomes" id="UP001529510">
    <property type="component" value="Unassembled WGS sequence"/>
</dbReference>
<proteinExistence type="predicted"/>
<dbReference type="EMBL" id="JAMKFB020000003">
    <property type="protein sequence ID" value="KAL0197278.1"/>
    <property type="molecule type" value="Genomic_DNA"/>
</dbReference>
<feature type="non-terminal residue" evidence="1">
    <location>
        <position position="1"/>
    </location>
</feature>
<protein>
    <submittedName>
        <fullName evidence="1">Uncharacterized protein</fullName>
    </submittedName>
</protein>
<organism evidence="1 2">
    <name type="scientific">Cirrhinus mrigala</name>
    <name type="common">Mrigala</name>
    <dbReference type="NCBI Taxonomy" id="683832"/>
    <lineage>
        <taxon>Eukaryota</taxon>
        <taxon>Metazoa</taxon>
        <taxon>Chordata</taxon>
        <taxon>Craniata</taxon>
        <taxon>Vertebrata</taxon>
        <taxon>Euteleostomi</taxon>
        <taxon>Actinopterygii</taxon>
        <taxon>Neopterygii</taxon>
        <taxon>Teleostei</taxon>
        <taxon>Ostariophysi</taxon>
        <taxon>Cypriniformes</taxon>
        <taxon>Cyprinidae</taxon>
        <taxon>Labeoninae</taxon>
        <taxon>Labeonini</taxon>
        <taxon>Cirrhinus</taxon>
    </lineage>
</organism>
<name>A0ABD0RFZ1_CIRMR</name>
<evidence type="ECO:0000313" key="1">
    <source>
        <dbReference type="EMBL" id="KAL0197278.1"/>
    </source>
</evidence>
<dbReference type="PANTHER" id="PTHR22692:SF21">
    <property type="entry name" value="MYOSIN XVA"/>
    <property type="match status" value="1"/>
</dbReference>
<keyword evidence="2" id="KW-1185">Reference proteome</keyword>